<dbReference type="EMBL" id="JARQZJ010000129">
    <property type="protein sequence ID" value="KAK9891647.1"/>
    <property type="molecule type" value="Genomic_DNA"/>
</dbReference>
<keyword evidence="3" id="KW-1185">Reference proteome</keyword>
<dbReference type="AlphaFoldDB" id="A0AAW1VHC1"/>
<keyword evidence="1" id="KW-0472">Membrane</keyword>
<feature type="transmembrane region" description="Helical" evidence="1">
    <location>
        <begin position="26"/>
        <end position="47"/>
    </location>
</feature>
<sequence>MRSIQHQNVHKDMLDLCRNLIKCQVLIYYNLVLQYATYGGIVFDIMMKSLRFVKFPMLEDAPQVVWQRFKRVSRDAFNVYKLQWYQEYDMGRNFGIRCVPIRFAKWTSEHRSKVLIGHVKSV</sequence>
<evidence type="ECO:0000256" key="1">
    <source>
        <dbReference type="SAM" id="Phobius"/>
    </source>
</evidence>
<proteinExistence type="predicted"/>
<reference evidence="2 3" key="1">
    <citation type="submission" date="2023-03" db="EMBL/GenBank/DDBJ databases">
        <title>Genome insight into feeding habits of ladybird beetles.</title>
        <authorList>
            <person name="Li H.-S."/>
            <person name="Huang Y.-H."/>
            <person name="Pang H."/>
        </authorList>
    </citation>
    <scope>NUCLEOTIDE SEQUENCE [LARGE SCALE GENOMIC DNA]</scope>
    <source>
        <strain evidence="2">SYSU_2023b</strain>
        <tissue evidence="2">Whole body</tissue>
    </source>
</reference>
<organism evidence="2 3">
    <name type="scientific">Henosepilachna vigintioctopunctata</name>
    <dbReference type="NCBI Taxonomy" id="420089"/>
    <lineage>
        <taxon>Eukaryota</taxon>
        <taxon>Metazoa</taxon>
        <taxon>Ecdysozoa</taxon>
        <taxon>Arthropoda</taxon>
        <taxon>Hexapoda</taxon>
        <taxon>Insecta</taxon>
        <taxon>Pterygota</taxon>
        <taxon>Neoptera</taxon>
        <taxon>Endopterygota</taxon>
        <taxon>Coleoptera</taxon>
        <taxon>Polyphaga</taxon>
        <taxon>Cucujiformia</taxon>
        <taxon>Coccinelloidea</taxon>
        <taxon>Coccinellidae</taxon>
        <taxon>Epilachninae</taxon>
        <taxon>Epilachnini</taxon>
        <taxon>Henosepilachna</taxon>
    </lineage>
</organism>
<keyword evidence="1" id="KW-1133">Transmembrane helix</keyword>
<comment type="caution">
    <text evidence="2">The sequence shown here is derived from an EMBL/GenBank/DDBJ whole genome shotgun (WGS) entry which is preliminary data.</text>
</comment>
<evidence type="ECO:0000313" key="3">
    <source>
        <dbReference type="Proteomes" id="UP001431783"/>
    </source>
</evidence>
<gene>
    <name evidence="2" type="ORF">WA026_015615</name>
</gene>
<evidence type="ECO:0000313" key="2">
    <source>
        <dbReference type="EMBL" id="KAK9891647.1"/>
    </source>
</evidence>
<dbReference type="Proteomes" id="UP001431783">
    <property type="component" value="Unassembled WGS sequence"/>
</dbReference>
<name>A0AAW1VHC1_9CUCU</name>
<keyword evidence="1" id="KW-0812">Transmembrane</keyword>
<protein>
    <submittedName>
        <fullName evidence="2">Uncharacterized protein</fullName>
    </submittedName>
</protein>
<accession>A0AAW1VHC1</accession>